<evidence type="ECO:0000313" key="1">
    <source>
        <dbReference type="EMBL" id="KAB1065991.1"/>
    </source>
</evidence>
<accession>A0A6N6MA05</accession>
<organism evidence="1 2">
    <name type="scientific">Salibacter halophilus</name>
    <dbReference type="NCBI Taxonomy" id="1803916"/>
    <lineage>
        <taxon>Bacteria</taxon>
        <taxon>Pseudomonadati</taxon>
        <taxon>Bacteroidota</taxon>
        <taxon>Flavobacteriia</taxon>
        <taxon>Flavobacteriales</taxon>
        <taxon>Salibacteraceae</taxon>
        <taxon>Salibacter</taxon>
    </lineage>
</organism>
<name>A0A6N6MA05_9FLAO</name>
<dbReference type="RefSeq" id="WP_151165979.1">
    <property type="nucleotide sequence ID" value="NZ_WACR01000001.1"/>
</dbReference>
<gene>
    <name evidence="1" type="ORF">F3059_00525</name>
</gene>
<evidence type="ECO:0000313" key="2">
    <source>
        <dbReference type="Proteomes" id="UP000435357"/>
    </source>
</evidence>
<proteinExistence type="predicted"/>
<sequence length="141" mass="16585">MKYLLIAIFNLCFITISVADSASYWLIKLNQEVIYDSREIENFSFWDYHHLEIDSLKSSDTIKIYRHRCSIYPGAIEEFYVVDDHSGKIEKEIKYIGNPRLTITTKELFKGLDEVDEINIFHFSEGLGKEPRKILKVTRKS</sequence>
<dbReference type="Proteomes" id="UP000435357">
    <property type="component" value="Unassembled WGS sequence"/>
</dbReference>
<dbReference type="EMBL" id="WACR01000001">
    <property type="protein sequence ID" value="KAB1065991.1"/>
    <property type="molecule type" value="Genomic_DNA"/>
</dbReference>
<reference evidence="1 2" key="1">
    <citation type="submission" date="2019-09" db="EMBL/GenBank/DDBJ databases">
        <title>Genomes of Cryomorphaceae.</title>
        <authorList>
            <person name="Bowman J.P."/>
        </authorList>
    </citation>
    <scope>NUCLEOTIDE SEQUENCE [LARGE SCALE GENOMIC DNA]</scope>
    <source>
        <strain evidence="1 2">KCTC 52047</strain>
    </source>
</reference>
<protein>
    <submittedName>
        <fullName evidence="1">Uncharacterized protein</fullName>
    </submittedName>
</protein>
<keyword evidence="2" id="KW-1185">Reference proteome</keyword>
<comment type="caution">
    <text evidence="1">The sequence shown here is derived from an EMBL/GenBank/DDBJ whole genome shotgun (WGS) entry which is preliminary data.</text>
</comment>
<dbReference type="AlphaFoldDB" id="A0A6N6MA05"/>